<dbReference type="PANTHER" id="PTHR34820">
    <property type="entry name" value="INNER MEMBRANE PROTEIN YEBZ"/>
    <property type="match status" value="1"/>
</dbReference>
<name>A0A3A9KHA1_9BACI</name>
<dbReference type="GO" id="GO:0006825">
    <property type="term" value="P:copper ion transport"/>
    <property type="evidence" value="ECO:0007669"/>
    <property type="project" value="InterPro"/>
</dbReference>
<dbReference type="Pfam" id="PF05425">
    <property type="entry name" value="CopD"/>
    <property type="match status" value="1"/>
</dbReference>
<evidence type="ECO:0000313" key="12">
    <source>
        <dbReference type="EMBL" id="RKL67035.1"/>
    </source>
</evidence>
<accession>A0A3A9KHA1</accession>
<keyword evidence="2" id="KW-1003">Cell membrane</keyword>
<evidence type="ECO:0000256" key="4">
    <source>
        <dbReference type="ARBA" id="ARBA00022723"/>
    </source>
</evidence>
<dbReference type="PANTHER" id="PTHR34820:SF4">
    <property type="entry name" value="INNER MEMBRANE PROTEIN YEBZ"/>
    <property type="match status" value="1"/>
</dbReference>
<keyword evidence="7" id="KW-0186">Copper</keyword>
<keyword evidence="3 9" id="KW-0812">Transmembrane</keyword>
<evidence type="ECO:0000256" key="8">
    <source>
        <dbReference type="ARBA" id="ARBA00023136"/>
    </source>
</evidence>
<dbReference type="RefSeq" id="WP_110937479.1">
    <property type="nucleotide sequence ID" value="NZ_KZ614146.1"/>
</dbReference>
<proteinExistence type="predicted"/>
<feature type="transmembrane region" description="Helical" evidence="9">
    <location>
        <begin position="293"/>
        <end position="316"/>
    </location>
</feature>
<evidence type="ECO:0000313" key="13">
    <source>
        <dbReference type="Proteomes" id="UP000281498"/>
    </source>
</evidence>
<keyword evidence="13" id="KW-1185">Reference proteome</keyword>
<feature type="transmembrane region" description="Helical" evidence="9">
    <location>
        <begin position="232"/>
        <end position="256"/>
    </location>
</feature>
<feature type="domain" description="CopC" evidence="10">
    <location>
        <begin position="25"/>
        <end position="118"/>
    </location>
</feature>
<evidence type="ECO:0000256" key="6">
    <source>
        <dbReference type="ARBA" id="ARBA00022989"/>
    </source>
</evidence>
<dbReference type="OrthoDB" id="2353937at2"/>
<gene>
    <name evidence="12" type="ORF">CR203_10975</name>
</gene>
<dbReference type="InterPro" id="IPR032694">
    <property type="entry name" value="CopC/D"/>
</dbReference>
<evidence type="ECO:0008006" key="14">
    <source>
        <dbReference type="Google" id="ProtNLM"/>
    </source>
</evidence>
<dbReference type="SUPFAM" id="SSF81296">
    <property type="entry name" value="E set domains"/>
    <property type="match status" value="1"/>
</dbReference>
<evidence type="ECO:0000256" key="9">
    <source>
        <dbReference type="SAM" id="Phobius"/>
    </source>
</evidence>
<dbReference type="Proteomes" id="UP000281498">
    <property type="component" value="Unassembled WGS sequence"/>
</dbReference>
<evidence type="ECO:0000259" key="11">
    <source>
        <dbReference type="Pfam" id="PF05425"/>
    </source>
</evidence>
<dbReference type="InterPro" id="IPR014755">
    <property type="entry name" value="Cu-Rt/internalin_Ig-like"/>
</dbReference>
<feature type="transmembrane region" description="Helical" evidence="9">
    <location>
        <begin position="336"/>
        <end position="356"/>
    </location>
</feature>
<comment type="subcellular location">
    <subcellularLocation>
        <location evidence="1">Cell membrane</location>
        <topology evidence="1">Multi-pass membrane protein</topology>
    </subcellularLocation>
</comment>
<dbReference type="GO" id="GO:0005507">
    <property type="term" value="F:copper ion binding"/>
    <property type="evidence" value="ECO:0007669"/>
    <property type="project" value="InterPro"/>
</dbReference>
<keyword evidence="4" id="KW-0479">Metal-binding</keyword>
<feature type="transmembrane region" description="Helical" evidence="9">
    <location>
        <begin position="150"/>
        <end position="173"/>
    </location>
</feature>
<comment type="caution">
    <text evidence="12">The sequence shown here is derived from an EMBL/GenBank/DDBJ whole genome shotgun (WGS) entry which is preliminary data.</text>
</comment>
<dbReference type="GO" id="GO:0046688">
    <property type="term" value="P:response to copper ion"/>
    <property type="evidence" value="ECO:0007669"/>
    <property type="project" value="InterPro"/>
</dbReference>
<reference evidence="12 13" key="1">
    <citation type="submission" date="2017-10" db="EMBL/GenBank/DDBJ databases">
        <title>Bacillus sp. nov., a halophilic bacterium isolated from a Keqin Lake.</title>
        <authorList>
            <person name="Wang H."/>
        </authorList>
    </citation>
    <scope>NUCLEOTIDE SEQUENCE [LARGE SCALE GENOMIC DNA]</scope>
    <source>
        <strain evidence="12 13">KCTC 13187</strain>
    </source>
</reference>
<keyword evidence="8 9" id="KW-0472">Membrane</keyword>
<dbReference type="GO" id="GO:0042597">
    <property type="term" value="C:periplasmic space"/>
    <property type="evidence" value="ECO:0007669"/>
    <property type="project" value="InterPro"/>
</dbReference>
<feature type="domain" description="Copper resistance protein D" evidence="11">
    <location>
        <begin position="329"/>
        <end position="433"/>
    </location>
</feature>
<evidence type="ECO:0000256" key="7">
    <source>
        <dbReference type="ARBA" id="ARBA00023008"/>
    </source>
</evidence>
<feature type="transmembrane region" description="Helical" evidence="9">
    <location>
        <begin position="371"/>
        <end position="391"/>
    </location>
</feature>
<dbReference type="AlphaFoldDB" id="A0A3A9KHA1"/>
<protein>
    <recommendedName>
        <fullName evidence="14">Copper resistance protein CopC</fullName>
    </recommendedName>
</protein>
<feature type="transmembrane region" description="Helical" evidence="9">
    <location>
        <begin position="411"/>
        <end position="433"/>
    </location>
</feature>
<keyword evidence="5" id="KW-0732">Signal</keyword>
<evidence type="ECO:0000256" key="2">
    <source>
        <dbReference type="ARBA" id="ARBA00022475"/>
    </source>
</evidence>
<evidence type="ECO:0000256" key="3">
    <source>
        <dbReference type="ARBA" id="ARBA00022692"/>
    </source>
</evidence>
<evidence type="ECO:0000256" key="5">
    <source>
        <dbReference type="ARBA" id="ARBA00022729"/>
    </source>
</evidence>
<feature type="transmembrane region" description="Helical" evidence="9">
    <location>
        <begin position="194"/>
        <end position="212"/>
    </location>
</feature>
<organism evidence="12 13">
    <name type="scientific">Salipaludibacillus neizhouensis</name>
    <dbReference type="NCBI Taxonomy" id="885475"/>
    <lineage>
        <taxon>Bacteria</taxon>
        <taxon>Bacillati</taxon>
        <taxon>Bacillota</taxon>
        <taxon>Bacilli</taxon>
        <taxon>Bacillales</taxon>
        <taxon>Bacillaceae</taxon>
    </lineage>
</organism>
<dbReference type="InterPro" id="IPR007348">
    <property type="entry name" value="CopC_dom"/>
</dbReference>
<feature type="transmembrane region" description="Helical" evidence="9">
    <location>
        <begin position="268"/>
        <end position="287"/>
    </location>
</feature>
<evidence type="ECO:0000259" key="10">
    <source>
        <dbReference type="Pfam" id="PF04234"/>
    </source>
</evidence>
<evidence type="ECO:0000256" key="1">
    <source>
        <dbReference type="ARBA" id="ARBA00004651"/>
    </source>
</evidence>
<dbReference type="GO" id="GO:0005886">
    <property type="term" value="C:plasma membrane"/>
    <property type="evidence" value="ECO:0007669"/>
    <property type="project" value="UniProtKB-SubCell"/>
</dbReference>
<dbReference type="InterPro" id="IPR008457">
    <property type="entry name" value="Cu-R_CopD_dom"/>
</dbReference>
<dbReference type="EMBL" id="PDOE01000004">
    <property type="protein sequence ID" value="RKL67035.1"/>
    <property type="molecule type" value="Genomic_DNA"/>
</dbReference>
<dbReference type="Gene3D" id="2.60.40.1220">
    <property type="match status" value="1"/>
</dbReference>
<dbReference type="Pfam" id="PF04234">
    <property type="entry name" value="CopC"/>
    <property type="match status" value="1"/>
</dbReference>
<keyword evidence="6 9" id="KW-1133">Transmembrane helix</keyword>
<sequence length="455" mass="51753">MGKIKFILYILVIFFFTSPMIGEAHAYLTQSSPSQETQLEESPTEIKVQFSEPIDTAISQIKLKNGDGDVMEGELLSGEEDNSLVLLIPELENDRYHVSWQVLALDSHITEGSFRFSVGEELPKQLPEDTVTIGAEAEEQVVPSSERDGFLSILRVLENLVFVVIASWYVFIYHFWKRKESLEDYPSLRTERRLYFSGFLLFTMSGMSHVFWRARQFMEGEDLQLMWQSAESIVISSVIGWMAILRPLLFLLLFGLTFLSLSKWLSALLLLVFLGSFTVTSHATGFGEVVSHYMHMSMVVIWIGGLLGFTVMSFTLPSEPDLMMLFHKRLRKFSKVALTSVILLSASGLWLSYRLVGSMENLFASVYGETLLWKIGFFVIAIIVAAFHRFVWLPNLKKLRGMQDKQQQLKALVWGLRLELILVIVSLVFAGMLSTTSPPTEIDHDHGTETENHDH</sequence>
<dbReference type="InterPro" id="IPR014756">
    <property type="entry name" value="Ig_E-set"/>
</dbReference>